<dbReference type="EMBL" id="WSFT01000051">
    <property type="protein sequence ID" value="MBS4539512.1"/>
    <property type="molecule type" value="Genomic_DNA"/>
</dbReference>
<organism evidence="2 3">
    <name type="scientific">Anaeromonas frigoriresistens</name>
    <dbReference type="NCBI Taxonomy" id="2683708"/>
    <lineage>
        <taxon>Bacteria</taxon>
        <taxon>Bacillati</taxon>
        <taxon>Bacillota</taxon>
        <taxon>Tissierellia</taxon>
        <taxon>Tissierellales</taxon>
        <taxon>Thermohalobacteraceae</taxon>
        <taxon>Anaeromonas</taxon>
    </lineage>
</organism>
<comment type="caution">
    <text evidence="2">The sequence shown here is derived from an EMBL/GenBank/DDBJ whole genome shotgun (WGS) entry which is preliminary data.</text>
</comment>
<evidence type="ECO:0000313" key="2">
    <source>
        <dbReference type="EMBL" id="MBS4539512.1"/>
    </source>
</evidence>
<feature type="transmembrane region" description="Helical" evidence="1">
    <location>
        <begin position="109"/>
        <end position="131"/>
    </location>
</feature>
<name>A0A942Z877_9FIRM</name>
<feature type="transmembrane region" description="Helical" evidence="1">
    <location>
        <begin position="166"/>
        <end position="192"/>
    </location>
</feature>
<dbReference type="PANTHER" id="PTHR40078:SF1">
    <property type="entry name" value="INTEGRAL MEMBRANE PROTEIN"/>
    <property type="match status" value="1"/>
</dbReference>
<feature type="transmembrane region" description="Helical" evidence="1">
    <location>
        <begin position="81"/>
        <end position="97"/>
    </location>
</feature>
<evidence type="ECO:0000313" key="3">
    <source>
        <dbReference type="Proteomes" id="UP000724672"/>
    </source>
</evidence>
<keyword evidence="3" id="KW-1185">Reference proteome</keyword>
<gene>
    <name evidence="2" type="ORF">GOQ27_13635</name>
</gene>
<dbReference type="Pfam" id="PF19700">
    <property type="entry name" value="DUF6198"/>
    <property type="match status" value="1"/>
</dbReference>
<feature type="transmembrane region" description="Helical" evidence="1">
    <location>
        <begin position="54"/>
        <end position="74"/>
    </location>
</feature>
<keyword evidence="1" id="KW-1133">Transmembrane helix</keyword>
<sequence>MIINKELLIKDMKKFPGLLLAFLFCAYGLAQMKNLEIGMHSWSTLNLGLSTITNLSFGFVSQLIGLTIILFSLFLRIYPGIGTIFNMYFIGLFIDLIDHFNLTLTPENYILKIFVLLFSLIVLSYGIFYYLSFELGAGPRDGLMVGLVKITGINVKYIKPAIEVTVLIIGFLLGGTVGLGTIIVTFFGGYILDIIFKWKNFDPHTTTQRKLSDYLVIKEKINLKN</sequence>
<protein>
    <submittedName>
        <fullName evidence="2">Membrane protein</fullName>
    </submittedName>
</protein>
<proteinExistence type="predicted"/>
<reference evidence="2" key="1">
    <citation type="submission" date="2019-12" db="EMBL/GenBank/DDBJ databases">
        <title>Clostridiaceae gen. nov. sp. nov., isolated from sediment in Xinjiang, China.</title>
        <authorList>
            <person name="Zhang R."/>
        </authorList>
    </citation>
    <scope>NUCLEOTIDE SEQUENCE</scope>
    <source>
        <strain evidence="2">D2Q-11</strain>
    </source>
</reference>
<keyword evidence="1" id="KW-0812">Transmembrane</keyword>
<dbReference type="AlphaFoldDB" id="A0A942Z877"/>
<dbReference type="RefSeq" id="WP_203367436.1">
    <property type="nucleotide sequence ID" value="NZ_WSFT01000051.1"/>
</dbReference>
<dbReference type="Proteomes" id="UP000724672">
    <property type="component" value="Unassembled WGS sequence"/>
</dbReference>
<accession>A0A942Z877</accession>
<keyword evidence="1" id="KW-0472">Membrane</keyword>
<dbReference type="PANTHER" id="PTHR40078">
    <property type="entry name" value="INTEGRAL MEMBRANE PROTEIN-RELATED"/>
    <property type="match status" value="1"/>
</dbReference>
<evidence type="ECO:0000256" key="1">
    <source>
        <dbReference type="SAM" id="Phobius"/>
    </source>
</evidence>
<dbReference type="InterPro" id="IPR038750">
    <property type="entry name" value="YczE/YyaS-like"/>
</dbReference>